<dbReference type="RefSeq" id="WP_011770211.1">
    <property type="nucleotide sequence ID" value="NC_008709.1"/>
</dbReference>
<keyword evidence="2" id="KW-0235">DNA replication</keyword>
<keyword evidence="3" id="KW-0238">DNA-binding</keyword>
<proteinExistence type="predicted"/>
<dbReference type="EMBL" id="CP000510">
    <property type="protein sequence ID" value="ABM03651.1"/>
    <property type="molecule type" value="Genomic_DNA"/>
</dbReference>
<dbReference type="Gene3D" id="3.50.14.10">
    <property type="entry name" value="Replication terminator Tus, domain 1 superfamily/Replication terminator Tus"/>
    <property type="match status" value="1"/>
</dbReference>
<dbReference type="Pfam" id="PF05472">
    <property type="entry name" value="Ter"/>
    <property type="match status" value="1"/>
</dbReference>
<dbReference type="GO" id="GO:0006274">
    <property type="term" value="P:DNA replication termination"/>
    <property type="evidence" value="ECO:0007669"/>
    <property type="project" value="InterPro"/>
</dbReference>
<dbReference type="GO" id="GO:0003677">
    <property type="term" value="F:DNA binding"/>
    <property type="evidence" value="ECO:0007669"/>
    <property type="project" value="UniProtKB-KW"/>
</dbReference>
<evidence type="ECO:0000313" key="5">
    <source>
        <dbReference type="Proteomes" id="UP000000639"/>
    </source>
</evidence>
<gene>
    <name evidence="4" type="ordered locus">Ping_1875</name>
</gene>
<dbReference type="Proteomes" id="UP000000639">
    <property type="component" value="Chromosome"/>
</dbReference>
<sequence length="241" mass="27854">MDNEYYFTKNSDQLKENLLKTVAEVRQALADFSAVILLQDNDKQRQSVVFSLIDRADDQIEFIVDSFFAQSAIQETLQFIKSFELQKGSEQDTKKLAGFIQTALPVEVLDLHITRINSAKDRCKKIITSIKDNDVRKQADKRFYFVHSVCGFSHFVTNELYRHLVHITEPVDSIYFGLEKHNKQSTVFFPKAKATLRNKSDQDKAIVRKKHNSLPIFLAKNSELLALNKNGKKQAIRYSYK</sequence>
<evidence type="ECO:0000313" key="4">
    <source>
        <dbReference type="EMBL" id="ABM03651.1"/>
    </source>
</evidence>
<keyword evidence="1" id="KW-0963">Cytoplasm</keyword>
<dbReference type="InterPro" id="IPR036384">
    <property type="entry name" value="Tus_sf"/>
</dbReference>
<dbReference type="KEGG" id="pin:Ping_1875"/>
<dbReference type="GO" id="GO:0005737">
    <property type="term" value="C:cytoplasm"/>
    <property type="evidence" value="ECO:0007669"/>
    <property type="project" value="InterPro"/>
</dbReference>
<organism evidence="4 5">
    <name type="scientific">Psychromonas ingrahamii (strain DSM 17664 / CCUG 51855 / 37)</name>
    <dbReference type="NCBI Taxonomy" id="357804"/>
    <lineage>
        <taxon>Bacteria</taxon>
        <taxon>Pseudomonadati</taxon>
        <taxon>Pseudomonadota</taxon>
        <taxon>Gammaproteobacteria</taxon>
        <taxon>Alteromonadales</taxon>
        <taxon>Psychromonadaceae</taxon>
        <taxon>Psychromonas</taxon>
    </lineage>
</organism>
<dbReference type="AlphaFoldDB" id="A1SVY6"/>
<dbReference type="eggNOG" id="ENOG5031M8C">
    <property type="taxonomic scope" value="Bacteria"/>
</dbReference>
<evidence type="ECO:0000256" key="2">
    <source>
        <dbReference type="ARBA" id="ARBA00022705"/>
    </source>
</evidence>
<dbReference type="HOGENOM" id="CLU_1151096_0_0_6"/>
<dbReference type="InterPro" id="IPR008865">
    <property type="entry name" value="DNA_replication_term_site-bd"/>
</dbReference>
<evidence type="ECO:0000256" key="1">
    <source>
        <dbReference type="ARBA" id="ARBA00022490"/>
    </source>
</evidence>
<reference evidence="4 5" key="1">
    <citation type="submission" date="2007-01" db="EMBL/GenBank/DDBJ databases">
        <title>Complete sequence of Psychromonas ingrahamii 37.</title>
        <authorList>
            <consortium name="US DOE Joint Genome Institute"/>
            <person name="Copeland A."/>
            <person name="Lucas S."/>
            <person name="Lapidus A."/>
            <person name="Barry K."/>
            <person name="Detter J.C."/>
            <person name="Glavina del Rio T."/>
            <person name="Hammon N."/>
            <person name="Israni S."/>
            <person name="Dalin E."/>
            <person name="Tice H."/>
            <person name="Pitluck S."/>
            <person name="Thompson L.S."/>
            <person name="Brettin T."/>
            <person name="Bruce D."/>
            <person name="Han C."/>
            <person name="Tapia R."/>
            <person name="Schmutz J."/>
            <person name="Larimer F."/>
            <person name="Land M."/>
            <person name="Hauser L."/>
            <person name="Kyrpides N."/>
            <person name="Ivanova N."/>
            <person name="Staley J."/>
            <person name="Richardson P."/>
        </authorList>
    </citation>
    <scope>NUCLEOTIDE SEQUENCE [LARGE SCALE GENOMIC DNA]</scope>
    <source>
        <strain evidence="4 5">37</strain>
    </source>
</reference>
<accession>A1SVY6</accession>
<dbReference type="OrthoDB" id="6212525at2"/>
<evidence type="ECO:0000256" key="3">
    <source>
        <dbReference type="ARBA" id="ARBA00023125"/>
    </source>
</evidence>
<name>A1SVY6_PSYIN</name>
<dbReference type="InterPro" id="IPR036381">
    <property type="entry name" value="Tus_dom1"/>
</dbReference>
<keyword evidence="5" id="KW-1185">Reference proteome</keyword>
<dbReference type="SUPFAM" id="SSF56596">
    <property type="entry name" value="Replication terminator protein (Tus)"/>
    <property type="match status" value="1"/>
</dbReference>
<protein>
    <submittedName>
        <fullName evidence="4">Predicted primosomal replication protein N</fullName>
    </submittedName>
</protein>